<evidence type="ECO:0000313" key="8">
    <source>
        <dbReference type="Proteomes" id="UP000766595"/>
    </source>
</evidence>
<dbReference type="RefSeq" id="WP_261968427.1">
    <property type="nucleotide sequence ID" value="NZ_JAHHZF010000004.1"/>
</dbReference>
<sequence length="411" mass="43717">MAGFEGEIAASRSAARRLAAAIETHRVRAPVFGRIGDALPLSRGAYVAEGQRVATIIPEGGLIAVGEFDPAATVGRIRAGQHAVVRLDGFPWTRFGTAPATVTRVASEVRDGRVRAPLGDLDDVLLAFGSALVRTELDGRPALFALVGRRGLHLRLIAPDFREVRVPVARMRDLIAGHLERTAAGQVDRVIERVGIPAERRGIVRRAMLRERLGSVPIAGLWTLRLPPEASLHRHLADAHAYRRLALTVLLLASVFSLEILGWILIGSAVLEGQLNLGWLAAWTLLMLTMVPARAVGEWIAGTLSIDLAAFLKGRLLAGALRFDVDAVRREGAGQLLGRVIEGQAFEAVAIGGGLATLTGSSRSGWPSGSWPRARAAVSSSCSSPVGSSWRASWRCGPGTVRPNGPPIVSP</sequence>
<protein>
    <submittedName>
        <fullName evidence="7">HlyD family secretion protein</fullName>
    </submittedName>
</protein>
<feature type="region of interest" description="Disordered" evidence="5">
    <location>
        <begin position="383"/>
        <end position="411"/>
    </location>
</feature>
<evidence type="ECO:0000313" key="7">
    <source>
        <dbReference type="EMBL" id="MBT9289826.1"/>
    </source>
</evidence>
<gene>
    <name evidence="7" type="ORF">KL771_10185</name>
</gene>
<organism evidence="7 8">
    <name type="scientific">Prosthecodimorpha staleyi</name>
    <dbReference type="NCBI Taxonomy" id="2840188"/>
    <lineage>
        <taxon>Bacteria</taxon>
        <taxon>Pseudomonadati</taxon>
        <taxon>Pseudomonadota</taxon>
        <taxon>Alphaproteobacteria</taxon>
        <taxon>Hyphomicrobiales</taxon>
        <taxon>Ancalomicrobiaceae</taxon>
        <taxon>Prosthecodimorpha</taxon>
    </lineage>
</organism>
<name>A0A947D593_9HYPH</name>
<evidence type="ECO:0000256" key="1">
    <source>
        <dbReference type="ARBA" id="ARBA00004167"/>
    </source>
</evidence>
<dbReference type="Proteomes" id="UP000766595">
    <property type="component" value="Unassembled WGS sequence"/>
</dbReference>
<comment type="caution">
    <text evidence="7">The sequence shown here is derived from an EMBL/GenBank/DDBJ whole genome shotgun (WGS) entry which is preliminary data.</text>
</comment>
<reference evidence="7 8" key="1">
    <citation type="submission" date="2021-06" db="EMBL/GenBank/DDBJ databases">
        <authorList>
            <person name="Grouzdev D.S."/>
            <person name="Koziaeva V."/>
        </authorList>
    </citation>
    <scope>NUCLEOTIDE SEQUENCE [LARGE SCALE GENOMIC DNA]</scope>
    <source>
        <strain evidence="7 8">22</strain>
    </source>
</reference>
<evidence type="ECO:0000256" key="2">
    <source>
        <dbReference type="ARBA" id="ARBA00022692"/>
    </source>
</evidence>
<feature type="transmembrane region" description="Helical" evidence="6">
    <location>
        <begin position="277"/>
        <end position="296"/>
    </location>
</feature>
<dbReference type="GO" id="GO:0016020">
    <property type="term" value="C:membrane"/>
    <property type="evidence" value="ECO:0007669"/>
    <property type="project" value="UniProtKB-SubCell"/>
</dbReference>
<dbReference type="AlphaFoldDB" id="A0A947D593"/>
<comment type="subcellular location">
    <subcellularLocation>
        <location evidence="1">Membrane</location>
        <topology evidence="1">Single-pass membrane protein</topology>
    </subcellularLocation>
</comment>
<dbReference type="InterPro" id="IPR050739">
    <property type="entry name" value="MFP"/>
</dbReference>
<dbReference type="EMBL" id="JAHHZF010000004">
    <property type="protein sequence ID" value="MBT9289826.1"/>
    <property type="molecule type" value="Genomic_DNA"/>
</dbReference>
<keyword evidence="8" id="KW-1185">Reference proteome</keyword>
<dbReference type="PANTHER" id="PTHR30386:SF26">
    <property type="entry name" value="TRANSPORT PROTEIN COMB"/>
    <property type="match status" value="1"/>
</dbReference>
<proteinExistence type="predicted"/>
<keyword evidence="4 6" id="KW-0472">Membrane</keyword>
<dbReference type="PRINTS" id="PR01490">
    <property type="entry name" value="RTXTOXIND"/>
</dbReference>
<accession>A0A947D593</accession>
<evidence type="ECO:0000256" key="3">
    <source>
        <dbReference type="ARBA" id="ARBA00022989"/>
    </source>
</evidence>
<keyword evidence="3 6" id="KW-1133">Transmembrane helix</keyword>
<evidence type="ECO:0000256" key="4">
    <source>
        <dbReference type="ARBA" id="ARBA00023136"/>
    </source>
</evidence>
<keyword evidence="2 6" id="KW-0812">Transmembrane</keyword>
<feature type="transmembrane region" description="Helical" evidence="6">
    <location>
        <begin position="245"/>
        <end position="271"/>
    </location>
</feature>
<evidence type="ECO:0000256" key="6">
    <source>
        <dbReference type="SAM" id="Phobius"/>
    </source>
</evidence>
<evidence type="ECO:0000256" key="5">
    <source>
        <dbReference type="SAM" id="MobiDB-lite"/>
    </source>
</evidence>
<dbReference type="PANTHER" id="PTHR30386">
    <property type="entry name" value="MEMBRANE FUSION SUBUNIT OF EMRAB-TOLC MULTIDRUG EFFLUX PUMP"/>
    <property type="match status" value="1"/>
</dbReference>